<dbReference type="InterPro" id="IPR033121">
    <property type="entry name" value="PEPTIDASE_A1"/>
</dbReference>
<dbReference type="PANTHER" id="PTHR47965:SF12">
    <property type="entry name" value="ASPARTIC PROTEINASE 3-RELATED"/>
    <property type="match status" value="1"/>
</dbReference>
<dbReference type="GO" id="GO:0004190">
    <property type="term" value="F:aspartic-type endopeptidase activity"/>
    <property type="evidence" value="ECO:0007669"/>
    <property type="project" value="UniProtKB-KW"/>
</dbReference>
<evidence type="ECO:0000256" key="1">
    <source>
        <dbReference type="ARBA" id="ARBA00007447"/>
    </source>
</evidence>
<evidence type="ECO:0000256" key="4">
    <source>
        <dbReference type="ARBA" id="ARBA00022750"/>
    </source>
</evidence>
<organism evidence="13 14">
    <name type="scientific">Schistosoma rodhaini</name>
    <dbReference type="NCBI Taxonomy" id="6188"/>
    <lineage>
        <taxon>Eukaryota</taxon>
        <taxon>Metazoa</taxon>
        <taxon>Spiralia</taxon>
        <taxon>Lophotrochozoa</taxon>
        <taxon>Platyhelminthes</taxon>
        <taxon>Trematoda</taxon>
        <taxon>Digenea</taxon>
        <taxon>Strigeidida</taxon>
        <taxon>Schistosomatoidea</taxon>
        <taxon>Schistosomatidae</taxon>
        <taxon>Schistosoma</taxon>
    </lineage>
</organism>
<feature type="chain" id="PRO_5041637227" description="Peptidase A1 domain-containing protein" evidence="11">
    <location>
        <begin position="22"/>
        <end position="588"/>
    </location>
</feature>
<dbReference type="AlphaFoldDB" id="A0AA85EU52"/>
<feature type="signal peptide" evidence="11">
    <location>
        <begin position="1"/>
        <end position="21"/>
    </location>
</feature>
<keyword evidence="10" id="KW-0472">Membrane</keyword>
<name>A0AA85EU52_9TREM</name>
<proteinExistence type="inferred from homology"/>
<dbReference type="InterPro" id="IPR021109">
    <property type="entry name" value="Peptidase_aspartic_dom_sf"/>
</dbReference>
<dbReference type="WBParaSite" id="SRDH1_23730.1">
    <property type="protein sequence ID" value="SRDH1_23730.1"/>
    <property type="gene ID" value="SRDH1_23730"/>
</dbReference>
<dbReference type="InterPro" id="IPR001969">
    <property type="entry name" value="Aspartic_peptidase_AS"/>
</dbReference>
<keyword evidence="4 9" id="KW-0064">Aspartyl protease</keyword>
<comment type="similarity">
    <text evidence="1 9">Belongs to the peptidase A1 family.</text>
</comment>
<dbReference type="InterPro" id="IPR001461">
    <property type="entry name" value="Aspartic_peptidase_A1"/>
</dbReference>
<evidence type="ECO:0000313" key="13">
    <source>
        <dbReference type="Proteomes" id="UP000050792"/>
    </source>
</evidence>
<reference evidence="13" key="1">
    <citation type="submission" date="2022-06" db="EMBL/GenBank/DDBJ databases">
        <authorList>
            <person name="Berger JAMES D."/>
            <person name="Berger JAMES D."/>
        </authorList>
    </citation>
    <scope>NUCLEOTIDE SEQUENCE [LARGE SCALE GENOMIC DNA]</scope>
</reference>
<dbReference type="PANTHER" id="PTHR47965">
    <property type="entry name" value="ASPARTYL PROTEASE-RELATED"/>
    <property type="match status" value="1"/>
</dbReference>
<feature type="active site" evidence="7">
    <location>
        <position position="342"/>
    </location>
</feature>
<dbReference type="SUPFAM" id="SSF50630">
    <property type="entry name" value="Acid proteases"/>
    <property type="match status" value="1"/>
</dbReference>
<feature type="disulfide bond" evidence="8">
    <location>
        <begin position="390"/>
        <end position="455"/>
    </location>
</feature>
<evidence type="ECO:0000259" key="12">
    <source>
        <dbReference type="PROSITE" id="PS51767"/>
    </source>
</evidence>
<keyword evidence="10" id="KW-0812">Transmembrane</keyword>
<keyword evidence="6" id="KW-0865">Zymogen</keyword>
<dbReference type="Gene3D" id="2.40.70.10">
    <property type="entry name" value="Acid Proteases"/>
    <property type="match status" value="2"/>
</dbReference>
<feature type="active site" evidence="7">
    <location>
        <position position="75"/>
    </location>
</feature>
<keyword evidence="8" id="KW-1015">Disulfide bond</keyword>
<keyword evidence="5 9" id="KW-0378">Hydrolase</keyword>
<evidence type="ECO:0000256" key="7">
    <source>
        <dbReference type="PIRSR" id="PIRSR601461-1"/>
    </source>
</evidence>
<evidence type="ECO:0000256" key="11">
    <source>
        <dbReference type="SAM" id="SignalP"/>
    </source>
</evidence>
<evidence type="ECO:0000256" key="5">
    <source>
        <dbReference type="ARBA" id="ARBA00022801"/>
    </source>
</evidence>
<dbReference type="PROSITE" id="PS51767">
    <property type="entry name" value="PEPTIDASE_A1"/>
    <property type="match status" value="1"/>
</dbReference>
<feature type="transmembrane region" description="Helical" evidence="10">
    <location>
        <begin position="564"/>
        <end position="582"/>
    </location>
</feature>
<dbReference type="Pfam" id="PF00026">
    <property type="entry name" value="Asp"/>
    <property type="match status" value="2"/>
</dbReference>
<dbReference type="Proteomes" id="UP000050792">
    <property type="component" value="Unassembled WGS sequence"/>
</dbReference>
<feature type="domain" description="Peptidase A1" evidence="12">
    <location>
        <begin position="57"/>
        <end position="491"/>
    </location>
</feature>
<evidence type="ECO:0000256" key="6">
    <source>
        <dbReference type="ARBA" id="ARBA00023145"/>
    </source>
</evidence>
<keyword evidence="10" id="KW-1133">Transmembrane helix</keyword>
<evidence type="ECO:0000256" key="10">
    <source>
        <dbReference type="SAM" id="Phobius"/>
    </source>
</evidence>
<protein>
    <recommendedName>
        <fullName evidence="12">Peptidase A1 domain-containing protein</fullName>
    </recommendedName>
</protein>
<keyword evidence="2 9" id="KW-0645">Protease</keyword>
<accession>A0AA85EU52</accession>
<evidence type="ECO:0000256" key="8">
    <source>
        <dbReference type="PIRSR" id="PIRSR601461-2"/>
    </source>
</evidence>
<keyword evidence="13" id="KW-1185">Reference proteome</keyword>
<sequence>MKLILILKLYSIIVICYQVIGLDNNNTTTTRSLFLSPSIPFTPYIIYDLSGIPGQGYYMTVYIGKPSQKIQLLVDTGSSNLAIAGRNLTNVDNWFKSTKSSTLRCSDHLIQRVRYLKGYWTGVYCQDEFDFTNKQDTTIINQYSINTTNQIQLSFSLIFNSNKIFLSHIYNHSTWYGIIGLGFTTLYIKPKLINIYNHHHYQKNLLINWKNQLINQLFDHNHNHNNNQFTYIDQLNSIWNIHKQFGLLLCGTTLFNDPDMNSRKMSGKLIIGRTDLNLLWPSTYITNNMSSSKIPSLNPSTVYYTPIRKAWYYEIILTDLLIDQYSLVDNCKELNLYKTIIDSGTTNIYLPIKIFQQLIRYILIKYIDQKSIFNNIKNKKLFWYGKNAYCLPKIINNKINHEKSIKLFYQSFPMIEFQLISSYNTLNEIISLLLSPQQYVRYLGRINRNNQSRDCFAFAIQPTHRNTILGSVFLEAYYTIFDQENMQIGFTNSPCNSYTNNPNIPLSKVNGLKLWNETFKYISSRRIYQDNINIHHLSSPLDCAVYRPTKSLQLVYFKELHSRIFWLSTIVHFFLIPLYILLKIKYIH</sequence>
<dbReference type="PRINTS" id="PR00792">
    <property type="entry name" value="PEPSIN"/>
</dbReference>
<evidence type="ECO:0000313" key="14">
    <source>
        <dbReference type="WBParaSite" id="SRDH1_23730.1"/>
    </source>
</evidence>
<evidence type="ECO:0000256" key="2">
    <source>
        <dbReference type="ARBA" id="ARBA00022670"/>
    </source>
</evidence>
<evidence type="ECO:0000256" key="3">
    <source>
        <dbReference type="ARBA" id="ARBA00022729"/>
    </source>
</evidence>
<keyword evidence="3 11" id="KW-0732">Signal</keyword>
<dbReference type="PROSITE" id="PS00141">
    <property type="entry name" value="ASP_PROTEASE"/>
    <property type="match status" value="1"/>
</dbReference>
<dbReference type="GO" id="GO:0006508">
    <property type="term" value="P:proteolysis"/>
    <property type="evidence" value="ECO:0007669"/>
    <property type="project" value="UniProtKB-KW"/>
</dbReference>
<reference evidence="14" key="2">
    <citation type="submission" date="2023-11" db="UniProtKB">
        <authorList>
            <consortium name="WormBaseParasite"/>
        </authorList>
    </citation>
    <scope>IDENTIFICATION</scope>
</reference>
<evidence type="ECO:0000256" key="9">
    <source>
        <dbReference type="RuleBase" id="RU000454"/>
    </source>
</evidence>